<dbReference type="RefSeq" id="XP_026688312.1">
    <property type="nucleotide sequence ID" value="XM_026832511.1"/>
</dbReference>
<protein>
    <submittedName>
        <fullName evidence="4">Uncharacterized protein LOC103522259</fullName>
    </submittedName>
</protein>
<evidence type="ECO:0000256" key="1">
    <source>
        <dbReference type="SAM" id="MobiDB-lite"/>
    </source>
</evidence>
<organism evidence="3 4">
    <name type="scientific">Diaphorina citri</name>
    <name type="common">Asian citrus psyllid</name>
    <dbReference type="NCBI Taxonomy" id="121845"/>
    <lineage>
        <taxon>Eukaryota</taxon>
        <taxon>Metazoa</taxon>
        <taxon>Ecdysozoa</taxon>
        <taxon>Arthropoda</taxon>
        <taxon>Hexapoda</taxon>
        <taxon>Insecta</taxon>
        <taxon>Pterygota</taxon>
        <taxon>Neoptera</taxon>
        <taxon>Paraneoptera</taxon>
        <taxon>Hemiptera</taxon>
        <taxon>Sternorrhyncha</taxon>
        <taxon>Psylloidea</taxon>
        <taxon>Psyllidae</taxon>
        <taxon>Diaphorininae</taxon>
        <taxon>Diaphorina</taxon>
    </lineage>
</organism>
<dbReference type="InterPro" id="IPR041588">
    <property type="entry name" value="Integrase_H2C2"/>
</dbReference>
<evidence type="ECO:0000313" key="4">
    <source>
        <dbReference type="RefSeq" id="XP_026688312.1"/>
    </source>
</evidence>
<dbReference type="Pfam" id="PF18701">
    <property type="entry name" value="DUF5641"/>
    <property type="match status" value="1"/>
</dbReference>
<dbReference type="STRING" id="121845.A0A3Q0JIV3"/>
<accession>A0A3Q0JIV3</accession>
<dbReference type="PROSITE" id="PS50994">
    <property type="entry name" value="INTEGRASE"/>
    <property type="match status" value="1"/>
</dbReference>
<evidence type="ECO:0000313" key="3">
    <source>
        <dbReference type="Proteomes" id="UP000079169"/>
    </source>
</evidence>
<dbReference type="PANTHER" id="PTHR47331:SF2">
    <property type="match status" value="1"/>
</dbReference>
<dbReference type="InterPro" id="IPR040676">
    <property type="entry name" value="DUF5641"/>
</dbReference>
<dbReference type="InterPro" id="IPR012337">
    <property type="entry name" value="RNaseH-like_sf"/>
</dbReference>
<evidence type="ECO:0000259" key="2">
    <source>
        <dbReference type="PROSITE" id="PS50994"/>
    </source>
</evidence>
<dbReference type="AlphaFoldDB" id="A0A3Q0JIV3"/>
<sequence>MNRVKEIKSLSNGIEWRHIPGTLNPADLPSRGSNAKKFIQSRWWEGPSWLKESQENWPVSNTNFDEEEINAERKKTVVSSMMILDKQVNLSWYNFFSQFTKLVRMVGWMMRFVTNVRYKKSNGCLPVPGDLTADEFAKAENKVLLWVQKEAFNGLNDPRLDTLCPFIDESGLIRIKTKISNRVDDINFCEPIVLPKDHDVVKRLIIHEHRMNAHAGAQTLLAICRKRFWILGGRQFIKSVLNTCITCKRHSGKNAQVVPTPLPEARVRDARVFEVTGVDLAGPLYVKSENGEARKVWVCLFTCAVYRAVRLELVSSLSTNTFLQALRRFCSRQGRPSIIYSDNATNFVGFDNVCAEIDWSKVASYSSVQRIDWRFIPPSSPWWGGWWERMIGVLKNLLRKILGHTSVDCEELSTILCECEAVINSRPLTYMSNTASDLTCISPSMFLQDIEQVGVPEFDVINSSDLSRKLKHVKELRRQLCERFRLEYLGQLQLFTTKKKEHKLEVGDMVLIGDDNTKRINWPLGRIVKLIAGADNHVRVVQLRTKNGILTRPVQRVYPLEINYFSPEEMTPTVDRFVQSLPEAERSLPEQSLPDDVSEVNSENGCLPKPTVKGPLPTQR</sequence>
<gene>
    <name evidence="4" type="primary">LOC103522259</name>
</gene>
<dbReference type="InterPro" id="IPR036397">
    <property type="entry name" value="RNaseH_sf"/>
</dbReference>
<dbReference type="InterPro" id="IPR001584">
    <property type="entry name" value="Integrase_cat-core"/>
</dbReference>
<reference evidence="4" key="1">
    <citation type="submission" date="2025-08" db="UniProtKB">
        <authorList>
            <consortium name="RefSeq"/>
        </authorList>
    </citation>
    <scope>IDENTIFICATION</scope>
</reference>
<proteinExistence type="predicted"/>
<dbReference type="PaxDb" id="121845-A0A3Q0JIV3"/>
<dbReference type="GO" id="GO:0003676">
    <property type="term" value="F:nucleic acid binding"/>
    <property type="evidence" value="ECO:0007669"/>
    <property type="project" value="InterPro"/>
</dbReference>
<dbReference type="Gene3D" id="3.30.420.10">
    <property type="entry name" value="Ribonuclease H-like superfamily/Ribonuclease H"/>
    <property type="match status" value="1"/>
</dbReference>
<dbReference type="Pfam" id="PF17921">
    <property type="entry name" value="Integrase_H2C2"/>
    <property type="match status" value="1"/>
</dbReference>
<keyword evidence="3" id="KW-1185">Reference proteome</keyword>
<dbReference type="GO" id="GO:0015074">
    <property type="term" value="P:DNA integration"/>
    <property type="evidence" value="ECO:0007669"/>
    <property type="project" value="InterPro"/>
</dbReference>
<feature type="domain" description="Integrase catalytic" evidence="2">
    <location>
        <begin position="259"/>
        <end position="451"/>
    </location>
</feature>
<feature type="region of interest" description="Disordered" evidence="1">
    <location>
        <begin position="583"/>
        <end position="620"/>
    </location>
</feature>
<dbReference type="Proteomes" id="UP000079169">
    <property type="component" value="Unplaced"/>
</dbReference>
<dbReference type="GeneID" id="103522259"/>
<dbReference type="PANTHER" id="PTHR47331">
    <property type="entry name" value="PHD-TYPE DOMAIN-CONTAINING PROTEIN"/>
    <property type="match status" value="1"/>
</dbReference>
<dbReference type="SUPFAM" id="SSF53098">
    <property type="entry name" value="Ribonuclease H-like"/>
    <property type="match status" value="1"/>
</dbReference>
<name>A0A3Q0JIV3_DIACI</name>
<dbReference type="KEGG" id="dci:103522259"/>